<feature type="signal peptide" evidence="1">
    <location>
        <begin position="1"/>
        <end position="24"/>
    </location>
</feature>
<accession>A0ABZ0GJV0</accession>
<evidence type="ECO:0000313" key="2">
    <source>
        <dbReference type="EMBL" id="WOH36019.1"/>
    </source>
</evidence>
<evidence type="ECO:0000256" key="1">
    <source>
        <dbReference type="SAM" id="SignalP"/>
    </source>
</evidence>
<dbReference type="RefSeq" id="WP_348394833.1">
    <property type="nucleotide sequence ID" value="NZ_CP136600.1"/>
</dbReference>
<keyword evidence="3" id="KW-1185">Reference proteome</keyword>
<evidence type="ECO:0008006" key="4">
    <source>
        <dbReference type="Google" id="ProtNLM"/>
    </source>
</evidence>
<dbReference type="EMBL" id="CP136600">
    <property type="protein sequence ID" value="WOH36019.1"/>
    <property type="molecule type" value="Genomic_DNA"/>
</dbReference>
<name>A0ABZ0GJV0_9GAMM</name>
<evidence type="ECO:0000313" key="3">
    <source>
        <dbReference type="Proteomes" id="UP001301442"/>
    </source>
</evidence>
<sequence>MKIIQSLSKMITLASLTISTTAFANLEISKERVYFPVQLTDSLATQAESVTIFNNYASTVDLTGAIAIATKHNGDAIDIDDINAENITYDASNCDEYINGTPMPVDGQCSIVFTYEQIDHNFQAILLEISDPTSGTLHPIFVSNYVEETTASEAARRLSPLVEQAEIFTAADTEFNSPLSTISAAGVYVLRWNVVTYGDVNSKVVLYHCGSSADDSCAASEDGSEPGSNYTVIDASTVAAAQSSTLADYSYSGEQASLQQFSATLTLPSSVTSEVLALRFFHITPEDSDDGLTNNISSSLAGAIDFMSQGNDGYYGSAGRRLNVNTTP</sequence>
<keyword evidence="1" id="KW-0732">Signal</keyword>
<gene>
    <name evidence="2" type="ORF">RI844_11620</name>
</gene>
<reference evidence="2 3" key="1">
    <citation type="submission" date="2023-09" db="EMBL/GenBank/DDBJ databases">
        <authorList>
            <person name="Qi X."/>
        </authorList>
    </citation>
    <scope>NUCLEOTIDE SEQUENCE [LARGE SCALE GENOMIC DNA]</scope>
    <source>
        <strain evidence="2 3">S1-1</strain>
    </source>
</reference>
<feature type="chain" id="PRO_5046330938" description="DUF1573 domain-containing protein" evidence="1">
    <location>
        <begin position="25"/>
        <end position="328"/>
    </location>
</feature>
<protein>
    <recommendedName>
        <fullName evidence="4">DUF1573 domain-containing protein</fullName>
    </recommendedName>
</protein>
<organism evidence="2 3">
    <name type="scientific">Thalassotalea fonticola</name>
    <dbReference type="NCBI Taxonomy" id="3065649"/>
    <lineage>
        <taxon>Bacteria</taxon>
        <taxon>Pseudomonadati</taxon>
        <taxon>Pseudomonadota</taxon>
        <taxon>Gammaproteobacteria</taxon>
        <taxon>Alteromonadales</taxon>
        <taxon>Colwelliaceae</taxon>
        <taxon>Thalassotalea</taxon>
    </lineage>
</organism>
<proteinExistence type="predicted"/>
<dbReference type="Proteomes" id="UP001301442">
    <property type="component" value="Chromosome"/>
</dbReference>